<organism evidence="2 3">
    <name type="scientific">Helianthus annuus</name>
    <name type="common">Common sunflower</name>
    <dbReference type="NCBI Taxonomy" id="4232"/>
    <lineage>
        <taxon>Eukaryota</taxon>
        <taxon>Viridiplantae</taxon>
        <taxon>Streptophyta</taxon>
        <taxon>Embryophyta</taxon>
        <taxon>Tracheophyta</taxon>
        <taxon>Spermatophyta</taxon>
        <taxon>Magnoliopsida</taxon>
        <taxon>eudicotyledons</taxon>
        <taxon>Gunneridae</taxon>
        <taxon>Pentapetalae</taxon>
        <taxon>asterids</taxon>
        <taxon>campanulids</taxon>
        <taxon>Asterales</taxon>
        <taxon>Asteraceae</taxon>
        <taxon>Asteroideae</taxon>
        <taxon>Heliantheae alliance</taxon>
        <taxon>Heliantheae</taxon>
        <taxon>Helianthus</taxon>
    </lineage>
</organism>
<dbReference type="AlphaFoldDB" id="A0A9K3N7E2"/>
<feature type="compositionally biased region" description="Basic residues" evidence="1">
    <location>
        <begin position="367"/>
        <end position="381"/>
    </location>
</feature>
<reference evidence="2" key="1">
    <citation type="journal article" date="2017" name="Nature">
        <title>The sunflower genome provides insights into oil metabolism, flowering and Asterid evolution.</title>
        <authorList>
            <person name="Badouin H."/>
            <person name="Gouzy J."/>
            <person name="Grassa C.J."/>
            <person name="Murat F."/>
            <person name="Staton S.E."/>
            <person name="Cottret L."/>
            <person name="Lelandais-Briere C."/>
            <person name="Owens G.L."/>
            <person name="Carrere S."/>
            <person name="Mayjonade B."/>
            <person name="Legrand L."/>
            <person name="Gill N."/>
            <person name="Kane N.C."/>
            <person name="Bowers J.E."/>
            <person name="Hubner S."/>
            <person name="Bellec A."/>
            <person name="Berard A."/>
            <person name="Berges H."/>
            <person name="Blanchet N."/>
            <person name="Boniface M.C."/>
            <person name="Brunel D."/>
            <person name="Catrice O."/>
            <person name="Chaidir N."/>
            <person name="Claudel C."/>
            <person name="Donnadieu C."/>
            <person name="Faraut T."/>
            <person name="Fievet G."/>
            <person name="Helmstetter N."/>
            <person name="King M."/>
            <person name="Knapp S.J."/>
            <person name="Lai Z."/>
            <person name="Le Paslier M.C."/>
            <person name="Lippi Y."/>
            <person name="Lorenzon L."/>
            <person name="Mandel J.R."/>
            <person name="Marage G."/>
            <person name="Marchand G."/>
            <person name="Marquand E."/>
            <person name="Bret-Mestries E."/>
            <person name="Morien E."/>
            <person name="Nambeesan S."/>
            <person name="Nguyen T."/>
            <person name="Pegot-Espagnet P."/>
            <person name="Pouilly N."/>
            <person name="Raftis F."/>
            <person name="Sallet E."/>
            <person name="Schiex T."/>
            <person name="Thomas J."/>
            <person name="Vandecasteele C."/>
            <person name="Vares D."/>
            <person name="Vear F."/>
            <person name="Vautrin S."/>
            <person name="Crespi M."/>
            <person name="Mangin B."/>
            <person name="Burke J.M."/>
            <person name="Salse J."/>
            <person name="Munos S."/>
            <person name="Vincourt P."/>
            <person name="Rieseberg L.H."/>
            <person name="Langlade N.B."/>
        </authorList>
    </citation>
    <scope>NUCLEOTIDE SEQUENCE</scope>
    <source>
        <tissue evidence="2">Leaves</tissue>
    </source>
</reference>
<feature type="compositionally biased region" description="Low complexity" evidence="1">
    <location>
        <begin position="337"/>
        <end position="348"/>
    </location>
</feature>
<keyword evidence="3" id="KW-1185">Reference proteome</keyword>
<dbReference type="EMBL" id="MNCJ02000324">
    <property type="protein sequence ID" value="KAF5789143.1"/>
    <property type="molecule type" value="Genomic_DNA"/>
</dbReference>
<dbReference type="Proteomes" id="UP000215914">
    <property type="component" value="Unassembled WGS sequence"/>
</dbReference>
<proteinExistence type="predicted"/>
<name>A0A9K3N7E2_HELAN</name>
<feature type="region of interest" description="Disordered" evidence="1">
    <location>
        <begin position="1"/>
        <end position="22"/>
    </location>
</feature>
<feature type="region of interest" description="Disordered" evidence="1">
    <location>
        <begin position="281"/>
        <end position="387"/>
    </location>
</feature>
<protein>
    <submittedName>
        <fullName evidence="2">Uncharacterized protein</fullName>
    </submittedName>
</protein>
<sequence length="387" mass="43800">MAPKSRKPATKKTNKTKEEIMSEPRHNMIAHLDPEGNFVDFEAQWLWESRINKAVTFSTPVYKTLIKAFWETAQILEVDGKEVIRGQVHKLDVDVTPEILNNVLELQDVVDAPFYVPIKCTRGCLLRMKCTADIFAGQINKATLPMRYKFLLHVLIQCLGKNRAGYDMTGFDLIGMMVALVLNKPFSISQFFFANMKDILRRTGSRTNCKKFWMYPRFMQMIMNAQHPDLPKADTDILNIETMLDNSFNLFKGHSAKNYKESDPPRKMFGALLNRNYVAPSNDKWRHDDSQSNDEEPELDKRTKEKLKQKRDSSDSSDSDNDEEGGDGDGGDARTTAASAPGASSAGGDEQADSDYVPSDTETERVQKKKTVVLRKKKAKRNIGIGS</sequence>
<feature type="compositionally biased region" description="Acidic residues" evidence="1">
    <location>
        <begin position="315"/>
        <end position="330"/>
    </location>
</feature>
<evidence type="ECO:0000313" key="2">
    <source>
        <dbReference type="EMBL" id="KAF5789143.1"/>
    </source>
</evidence>
<feature type="compositionally biased region" description="Basic residues" evidence="1">
    <location>
        <begin position="1"/>
        <end position="14"/>
    </location>
</feature>
<reference evidence="2" key="2">
    <citation type="submission" date="2020-06" db="EMBL/GenBank/DDBJ databases">
        <title>Helianthus annuus Genome sequencing and assembly Release 2.</title>
        <authorList>
            <person name="Gouzy J."/>
            <person name="Langlade N."/>
            <person name="Munos S."/>
        </authorList>
    </citation>
    <scope>NUCLEOTIDE SEQUENCE</scope>
    <source>
        <tissue evidence="2">Leaves</tissue>
    </source>
</reference>
<evidence type="ECO:0000256" key="1">
    <source>
        <dbReference type="SAM" id="MobiDB-lite"/>
    </source>
</evidence>
<accession>A0A9K3N7E2</accession>
<evidence type="ECO:0000313" key="3">
    <source>
        <dbReference type="Proteomes" id="UP000215914"/>
    </source>
</evidence>
<comment type="caution">
    <text evidence="2">The sequence shown here is derived from an EMBL/GenBank/DDBJ whole genome shotgun (WGS) entry which is preliminary data.</text>
</comment>
<dbReference type="Gramene" id="mRNA:HanXRQr2_Chr09g0367511">
    <property type="protein sequence ID" value="CDS:HanXRQr2_Chr09g0367511.1"/>
    <property type="gene ID" value="HanXRQr2_Chr09g0367511"/>
</dbReference>
<gene>
    <name evidence="2" type="ORF">HanXRQr2_Chr09g0367511</name>
</gene>